<keyword evidence="5 13" id="KW-0812">Transmembrane</keyword>
<organism evidence="15 16">
    <name type="scientific">Streptomyces lannensis</name>
    <dbReference type="NCBI Taxonomy" id="766498"/>
    <lineage>
        <taxon>Bacteria</taxon>
        <taxon>Bacillati</taxon>
        <taxon>Actinomycetota</taxon>
        <taxon>Actinomycetes</taxon>
        <taxon>Kitasatosporales</taxon>
        <taxon>Streptomycetaceae</taxon>
        <taxon>Streptomyces</taxon>
    </lineage>
</organism>
<evidence type="ECO:0000256" key="7">
    <source>
        <dbReference type="ARBA" id="ARBA00022801"/>
    </source>
</evidence>
<keyword evidence="16" id="KW-1185">Reference proteome</keyword>
<dbReference type="PANTHER" id="PTHR43221">
    <property type="entry name" value="PROTEASE HTPX"/>
    <property type="match status" value="1"/>
</dbReference>
<feature type="transmembrane region" description="Helical" evidence="13">
    <location>
        <begin position="12"/>
        <end position="35"/>
    </location>
</feature>
<keyword evidence="11 13" id="KW-0472">Membrane</keyword>
<evidence type="ECO:0000313" key="15">
    <source>
        <dbReference type="EMBL" id="GAA3874950.1"/>
    </source>
</evidence>
<dbReference type="PANTHER" id="PTHR43221:SF1">
    <property type="entry name" value="PROTEASE HTPX"/>
    <property type="match status" value="1"/>
</dbReference>
<evidence type="ECO:0000256" key="8">
    <source>
        <dbReference type="ARBA" id="ARBA00022833"/>
    </source>
</evidence>
<evidence type="ECO:0000256" key="10">
    <source>
        <dbReference type="ARBA" id="ARBA00023049"/>
    </source>
</evidence>
<keyword evidence="6" id="KW-0479">Metal-binding</keyword>
<dbReference type="Pfam" id="PF01435">
    <property type="entry name" value="Peptidase_M48"/>
    <property type="match status" value="1"/>
</dbReference>
<name>A0ABP7KEH2_9ACTN</name>
<dbReference type="Proteomes" id="UP001501563">
    <property type="component" value="Unassembled WGS sequence"/>
</dbReference>
<dbReference type="RefSeq" id="WP_345550562.1">
    <property type="nucleotide sequence ID" value="NZ_BAAAZA010000012.1"/>
</dbReference>
<accession>A0ABP7KEH2</accession>
<evidence type="ECO:0000256" key="9">
    <source>
        <dbReference type="ARBA" id="ARBA00022989"/>
    </source>
</evidence>
<evidence type="ECO:0000256" key="1">
    <source>
        <dbReference type="ARBA" id="ARBA00001947"/>
    </source>
</evidence>
<feature type="region of interest" description="Disordered" evidence="12">
    <location>
        <begin position="398"/>
        <end position="442"/>
    </location>
</feature>
<comment type="subcellular location">
    <subcellularLocation>
        <location evidence="2">Cell membrane</location>
        <topology evidence="2">Multi-pass membrane protein</topology>
    </subcellularLocation>
</comment>
<evidence type="ECO:0000256" key="12">
    <source>
        <dbReference type="SAM" id="MobiDB-lite"/>
    </source>
</evidence>
<proteinExistence type="predicted"/>
<evidence type="ECO:0000256" key="11">
    <source>
        <dbReference type="ARBA" id="ARBA00023136"/>
    </source>
</evidence>
<keyword evidence="10" id="KW-0482">Metalloprotease</keyword>
<keyword evidence="4" id="KW-0645">Protease</keyword>
<feature type="region of interest" description="Disordered" evidence="12">
    <location>
        <begin position="291"/>
        <end position="311"/>
    </location>
</feature>
<comment type="caution">
    <text evidence="15">The sequence shown here is derived from an EMBL/GenBank/DDBJ whole genome shotgun (WGS) entry which is preliminary data.</text>
</comment>
<evidence type="ECO:0000256" key="5">
    <source>
        <dbReference type="ARBA" id="ARBA00022692"/>
    </source>
</evidence>
<dbReference type="Gene3D" id="3.30.2010.10">
    <property type="entry name" value="Metalloproteases ('zincins'), catalytic domain"/>
    <property type="match status" value="1"/>
</dbReference>
<dbReference type="CDD" id="cd07328">
    <property type="entry name" value="M48_Ste24p_like"/>
    <property type="match status" value="1"/>
</dbReference>
<feature type="domain" description="Peptidase M48" evidence="14">
    <location>
        <begin position="139"/>
        <end position="321"/>
    </location>
</feature>
<evidence type="ECO:0000259" key="14">
    <source>
        <dbReference type="Pfam" id="PF01435"/>
    </source>
</evidence>
<feature type="transmembrane region" description="Helical" evidence="13">
    <location>
        <begin position="47"/>
        <end position="72"/>
    </location>
</feature>
<evidence type="ECO:0000256" key="6">
    <source>
        <dbReference type="ARBA" id="ARBA00022723"/>
    </source>
</evidence>
<evidence type="ECO:0000256" key="3">
    <source>
        <dbReference type="ARBA" id="ARBA00022475"/>
    </source>
</evidence>
<keyword evidence="9 13" id="KW-1133">Transmembrane helix</keyword>
<evidence type="ECO:0000256" key="13">
    <source>
        <dbReference type="SAM" id="Phobius"/>
    </source>
</evidence>
<protein>
    <recommendedName>
        <fullName evidence="14">Peptidase M48 domain-containing protein</fullName>
    </recommendedName>
</protein>
<keyword evidence="3" id="KW-1003">Cell membrane</keyword>
<sequence>MTASLRAVRALMLLGGFYLIGAVLLTALLATDWLLLSSTLVNRSPYLILSVVFASAMLAVPVLRGMFAFLLAGRRRSGPEGLPVTPETQPKLWAEVREASRKACTVEPDALFLTGDVNAAVTERARLLGLLPGPRSLYLGVPLLTGLTTPELHAVLAHEFGHFSNQDTRLAGVTMRSRAAVLHTVDAFRAHDSRAHAVIGNLYVHYARFFLRATQSSARQQELAADRAAARHIGRDTTASALRRTHDLGAAHDHYIDAYATLGVPAHALPPVGEFHGGFRHLLAARSPEELTELAGSREAPRPTPYDSHPPMSERLARIEALPSDGTTHDPAATPAMSLLHDPHGALADLESYTLSAAAEGLSRLEWPELVMARSVVDASGWADPLSTAVRRALGATALPSGGADGTSGSADGTSGGPDRSDREANGSRARGIPGLDVEDSRSDLPGLDDVLDAIDAGLLWMEVADRMPKPARASRLTGRSARNFIRPALWDGLAGLVYLRLVEEKTAHPDISWSGKAGLVLPEEWETGMDSAIDAAVADAPDTEPLRRLLAGSGRAPE</sequence>
<dbReference type="InterPro" id="IPR001915">
    <property type="entry name" value="Peptidase_M48"/>
</dbReference>
<gene>
    <name evidence="15" type="ORF">GCM10022207_45930</name>
</gene>
<evidence type="ECO:0000313" key="16">
    <source>
        <dbReference type="Proteomes" id="UP001501563"/>
    </source>
</evidence>
<dbReference type="InterPro" id="IPR050083">
    <property type="entry name" value="HtpX_protease"/>
</dbReference>
<comment type="cofactor">
    <cofactor evidence="1">
        <name>Zn(2+)</name>
        <dbReference type="ChEBI" id="CHEBI:29105"/>
    </cofactor>
</comment>
<reference evidence="16" key="1">
    <citation type="journal article" date="2019" name="Int. J. Syst. Evol. Microbiol.">
        <title>The Global Catalogue of Microorganisms (GCM) 10K type strain sequencing project: providing services to taxonomists for standard genome sequencing and annotation.</title>
        <authorList>
            <consortium name="The Broad Institute Genomics Platform"/>
            <consortium name="The Broad Institute Genome Sequencing Center for Infectious Disease"/>
            <person name="Wu L."/>
            <person name="Ma J."/>
        </authorList>
    </citation>
    <scope>NUCLEOTIDE SEQUENCE [LARGE SCALE GENOMIC DNA]</scope>
    <source>
        <strain evidence="16">JCM 16578</strain>
    </source>
</reference>
<dbReference type="EMBL" id="BAAAZA010000012">
    <property type="protein sequence ID" value="GAA3874950.1"/>
    <property type="molecule type" value="Genomic_DNA"/>
</dbReference>
<keyword evidence="8" id="KW-0862">Zinc</keyword>
<evidence type="ECO:0000256" key="2">
    <source>
        <dbReference type="ARBA" id="ARBA00004651"/>
    </source>
</evidence>
<evidence type="ECO:0000256" key="4">
    <source>
        <dbReference type="ARBA" id="ARBA00022670"/>
    </source>
</evidence>
<keyword evidence="7" id="KW-0378">Hydrolase</keyword>